<proteinExistence type="predicted"/>
<dbReference type="RefSeq" id="XP_025373134.1">
    <property type="nucleotide sequence ID" value="XM_025510280.1"/>
</dbReference>
<dbReference type="GeneID" id="37032150"/>
<organism evidence="1 2">
    <name type="scientific">Ceraceosorus guamensis</name>
    <dbReference type="NCBI Taxonomy" id="1522189"/>
    <lineage>
        <taxon>Eukaryota</taxon>
        <taxon>Fungi</taxon>
        <taxon>Dikarya</taxon>
        <taxon>Basidiomycota</taxon>
        <taxon>Ustilaginomycotina</taxon>
        <taxon>Exobasidiomycetes</taxon>
        <taxon>Ceraceosorales</taxon>
        <taxon>Ceraceosoraceae</taxon>
        <taxon>Ceraceosorus</taxon>
    </lineage>
</organism>
<dbReference type="OrthoDB" id="10555065at2759"/>
<dbReference type="EMBL" id="KZ819353">
    <property type="protein sequence ID" value="PWN45974.1"/>
    <property type="molecule type" value="Genomic_DNA"/>
</dbReference>
<dbReference type="Proteomes" id="UP000245783">
    <property type="component" value="Unassembled WGS sequence"/>
</dbReference>
<dbReference type="InParanoid" id="A0A316W8T3"/>
<dbReference type="AlphaFoldDB" id="A0A316W8T3"/>
<reference evidence="1 2" key="1">
    <citation type="journal article" date="2018" name="Mol. Biol. Evol.">
        <title>Broad Genomic Sampling Reveals a Smut Pathogenic Ancestry of the Fungal Clade Ustilaginomycotina.</title>
        <authorList>
            <person name="Kijpornyongpan T."/>
            <person name="Mondo S.J."/>
            <person name="Barry K."/>
            <person name="Sandor L."/>
            <person name="Lee J."/>
            <person name="Lipzen A."/>
            <person name="Pangilinan J."/>
            <person name="LaButti K."/>
            <person name="Hainaut M."/>
            <person name="Henrissat B."/>
            <person name="Grigoriev I.V."/>
            <person name="Spatafora J.W."/>
            <person name="Aime M.C."/>
        </authorList>
    </citation>
    <scope>NUCLEOTIDE SEQUENCE [LARGE SCALE GENOMIC DNA]</scope>
    <source>
        <strain evidence="1 2">MCA 4658</strain>
    </source>
</reference>
<protein>
    <submittedName>
        <fullName evidence="1">Uncharacterized protein</fullName>
    </submittedName>
</protein>
<gene>
    <name evidence="1" type="ORF">IE81DRAFT_132772</name>
</gene>
<keyword evidence="2" id="KW-1185">Reference proteome</keyword>
<evidence type="ECO:0000313" key="2">
    <source>
        <dbReference type="Proteomes" id="UP000245783"/>
    </source>
</evidence>
<evidence type="ECO:0000313" key="1">
    <source>
        <dbReference type="EMBL" id="PWN45974.1"/>
    </source>
</evidence>
<name>A0A316W8T3_9BASI</name>
<sequence>MGKLQRLIVNQVPRILDGILEADPFSGLVPCCLTHPAAQAAGWRLSRLRWSIADAYRTVKRGSTLRPMSNAIPARSSRAMFGPQPSSCIAMHRQRSQQLCDSIDPHSRTDAVPPEQFWTRFQPYRCTAAADGPPASDVRGSIIGAWRDFNRMVNSR</sequence>
<accession>A0A316W8T3</accession>